<protein>
    <submittedName>
        <fullName evidence="3">Xaa-Pro dipeptidase</fullName>
    </submittedName>
</protein>
<gene>
    <name evidence="3" type="ORF">B1199_17850</name>
</gene>
<name>A0A244CM99_PSEDV</name>
<dbReference type="InterPro" id="IPR032466">
    <property type="entry name" value="Metal_Hydrolase"/>
</dbReference>
<dbReference type="SUPFAM" id="SSF51556">
    <property type="entry name" value="Metallo-dependent hydrolases"/>
    <property type="match status" value="1"/>
</dbReference>
<dbReference type="SUPFAM" id="SSF51338">
    <property type="entry name" value="Composite domain of metallo-dependent hydrolases"/>
    <property type="match status" value="1"/>
</dbReference>
<feature type="signal peptide" evidence="1">
    <location>
        <begin position="1"/>
        <end position="18"/>
    </location>
</feature>
<dbReference type="Pfam" id="PF01979">
    <property type="entry name" value="Amidohydro_1"/>
    <property type="match status" value="1"/>
</dbReference>
<feature type="chain" id="PRO_5012670296" evidence="1">
    <location>
        <begin position="19"/>
        <end position="439"/>
    </location>
</feature>
<dbReference type="AlphaFoldDB" id="A0A244CM99"/>
<dbReference type="PANTHER" id="PTHR43135">
    <property type="entry name" value="ALPHA-D-RIBOSE 1-METHYLPHOSPHONATE 5-TRIPHOSPHATE DIPHOSPHATASE"/>
    <property type="match status" value="1"/>
</dbReference>
<evidence type="ECO:0000313" key="4">
    <source>
        <dbReference type="Proteomes" id="UP000194841"/>
    </source>
</evidence>
<sequence length="439" mass="47235">MKTAALTLNFLALTVALAAYGQVDTLIYGGTVLVTPGEKPLQAQTLLIEKGQIVRIDSGYKSALELELNDVDVIDLKDSYLLPGLIDMHVHLTFERDPNANPHRWLTQEDADQALTALPYLARTLNAGFTTVRDLGGSYKVIFPLKRAVNAHTIKGPRIFAAGDFISASGGHGDLHGYRHDVTELFTGGLGICNGADDCRRAVREVIKSGADVIKITATGGVLSNTAAGVKQQLTDAELRAIVETAHRLGRKVTAHAHGTDGINAAIRAGVDSIEHGSYLNKESITLFKKHGTYLVPTLLAGATVTEEVLTNPAMPPAIVDKVKQVAPLMESAFRSALKHRINIAFGTDSGVSKHGDNSKEFALMVRYGMTPQQAIVSATRSAAQLLGQQNRIGDLEPGKYADIIAVKGDPEQNIQLLSKVHFVMKEGVVYKHEKSHSD</sequence>
<accession>A0A244CM99</accession>
<evidence type="ECO:0000313" key="3">
    <source>
        <dbReference type="EMBL" id="OUL56636.1"/>
    </source>
</evidence>
<evidence type="ECO:0000259" key="2">
    <source>
        <dbReference type="Pfam" id="PF01979"/>
    </source>
</evidence>
<dbReference type="CDD" id="cd01299">
    <property type="entry name" value="Met_dep_hydrolase_A"/>
    <property type="match status" value="1"/>
</dbReference>
<proteinExistence type="predicted"/>
<keyword evidence="4" id="KW-1185">Reference proteome</keyword>
<organism evidence="3 4">
    <name type="scientific">Pseudoalteromonas ulvae</name>
    <dbReference type="NCBI Taxonomy" id="107327"/>
    <lineage>
        <taxon>Bacteria</taxon>
        <taxon>Pseudomonadati</taxon>
        <taxon>Pseudomonadota</taxon>
        <taxon>Gammaproteobacteria</taxon>
        <taxon>Alteromonadales</taxon>
        <taxon>Pseudoalteromonadaceae</taxon>
        <taxon>Pseudoalteromonas</taxon>
    </lineage>
</organism>
<feature type="domain" description="Amidohydrolase-related" evidence="2">
    <location>
        <begin position="80"/>
        <end position="429"/>
    </location>
</feature>
<keyword evidence="1" id="KW-0732">Signal</keyword>
<dbReference type="GO" id="GO:0016810">
    <property type="term" value="F:hydrolase activity, acting on carbon-nitrogen (but not peptide) bonds"/>
    <property type="evidence" value="ECO:0007669"/>
    <property type="project" value="InterPro"/>
</dbReference>
<dbReference type="Gene3D" id="2.30.40.10">
    <property type="entry name" value="Urease, subunit C, domain 1"/>
    <property type="match status" value="1"/>
</dbReference>
<reference evidence="3 4" key="1">
    <citation type="submission" date="2017-02" db="EMBL/GenBank/DDBJ databases">
        <title>Pseudoalteromonas ulvae TC14 Genome.</title>
        <authorList>
            <person name="Molmeret M."/>
        </authorList>
    </citation>
    <scope>NUCLEOTIDE SEQUENCE [LARGE SCALE GENOMIC DNA]</scope>
    <source>
        <strain evidence="3">TC14</strain>
    </source>
</reference>
<dbReference type="InterPro" id="IPR051781">
    <property type="entry name" value="Metallo-dep_Hydrolase"/>
</dbReference>
<dbReference type="InterPro" id="IPR006680">
    <property type="entry name" value="Amidohydro-rel"/>
</dbReference>
<dbReference type="PANTHER" id="PTHR43135:SF3">
    <property type="entry name" value="ALPHA-D-RIBOSE 1-METHYLPHOSPHONATE 5-TRIPHOSPHATE DIPHOSPHATASE"/>
    <property type="match status" value="1"/>
</dbReference>
<dbReference type="Gene3D" id="3.20.20.140">
    <property type="entry name" value="Metal-dependent hydrolases"/>
    <property type="match status" value="1"/>
</dbReference>
<dbReference type="EMBL" id="MWPV01000006">
    <property type="protein sequence ID" value="OUL56636.1"/>
    <property type="molecule type" value="Genomic_DNA"/>
</dbReference>
<evidence type="ECO:0000256" key="1">
    <source>
        <dbReference type="SAM" id="SignalP"/>
    </source>
</evidence>
<dbReference type="InterPro" id="IPR057744">
    <property type="entry name" value="OTAase-like"/>
</dbReference>
<dbReference type="Proteomes" id="UP000194841">
    <property type="component" value="Unassembled WGS sequence"/>
</dbReference>
<comment type="caution">
    <text evidence="3">The sequence shown here is derived from an EMBL/GenBank/DDBJ whole genome shotgun (WGS) entry which is preliminary data.</text>
</comment>
<dbReference type="InterPro" id="IPR011059">
    <property type="entry name" value="Metal-dep_hydrolase_composite"/>
</dbReference>
<dbReference type="RefSeq" id="WP_086745599.1">
    <property type="nucleotide sequence ID" value="NZ_MWPV01000006.1"/>
</dbReference>
<dbReference type="OrthoDB" id="9782972at2"/>